<evidence type="ECO:0000256" key="3">
    <source>
        <dbReference type="SAM" id="MobiDB-lite"/>
    </source>
</evidence>
<dbReference type="Gene3D" id="3.40.630.30">
    <property type="match status" value="1"/>
</dbReference>
<dbReference type="PANTHER" id="PTHR43877">
    <property type="entry name" value="AMINOALKYLPHOSPHONATE N-ACETYLTRANSFERASE-RELATED-RELATED"/>
    <property type="match status" value="1"/>
</dbReference>
<sequence length="215" mass="24124">MPSGSRRNPRQLKANAPITIREMELEDLAAVFALGERVFTADRWPNLYRTWDEFELIQIFGTDTETCLVAECNDQVVGFALGTLIEKRRSAWTYGYLLWLGVEPGLSRSGVGKRLVNRLTELFIAQGARIMLADTESDNLPAVNFFRRQGFSNETEHVYLAKNLTQHPEYVRRRRSLAHSPSDPTPPDAAPAHLPPGGVNTGEDPTAGRPHEHDD</sequence>
<dbReference type="OrthoDB" id="5506158at2"/>
<name>A0A5C6WZ32_9DELT</name>
<organism evidence="5 6">
    <name type="scientific">Lujinxingia vulgaris</name>
    <dbReference type="NCBI Taxonomy" id="2600176"/>
    <lineage>
        <taxon>Bacteria</taxon>
        <taxon>Deltaproteobacteria</taxon>
        <taxon>Bradymonadales</taxon>
        <taxon>Lujinxingiaceae</taxon>
        <taxon>Lujinxingia</taxon>
    </lineage>
</organism>
<protein>
    <submittedName>
        <fullName evidence="5">GNAT family N-acetyltransferase</fullName>
    </submittedName>
</protein>
<dbReference type="EMBL" id="VOSL01000054">
    <property type="protein sequence ID" value="TXD34713.1"/>
    <property type="molecule type" value="Genomic_DNA"/>
</dbReference>
<keyword evidence="2" id="KW-0012">Acyltransferase</keyword>
<dbReference type="GO" id="GO:0016747">
    <property type="term" value="F:acyltransferase activity, transferring groups other than amino-acyl groups"/>
    <property type="evidence" value="ECO:0007669"/>
    <property type="project" value="InterPro"/>
</dbReference>
<dbReference type="AlphaFoldDB" id="A0A5C6WZ32"/>
<evidence type="ECO:0000256" key="1">
    <source>
        <dbReference type="ARBA" id="ARBA00022679"/>
    </source>
</evidence>
<accession>A0A5C6WZ32</accession>
<comment type="caution">
    <text evidence="5">The sequence shown here is derived from an EMBL/GenBank/DDBJ whole genome shotgun (WGS) entry which is preliminary data.</text>
</comment>
<dbReference type="SUPFAM" id="SSF55729">
    <property type="entry name" value="Acyl-CoA N-acyltransferases (Nat)"/>
    <property type="match status" value="1"/>
</dbReference>
<evidence type="ECO:0000313" key="6">
    <source>
        <dbReference type="Proteomes" id="UP000321046"/>
    </source>
</evidence>
<feature type="domain" description="N-acetyltransferase" evidence="4">
    <location>
        <begin position="18"/>
        <end position="165"/>
    </location>
</feature>
<reference evidence="5 6" key="1">
    <citation type="submission" date="2019-08" db="EMBL/GenBank/DDBJ databases">
        <title>Bradymonadales sp. TMQ2.</title>
        <authorList>
            <person name="Liang Q."/>
        </authorList>
    </citation>
    <scope>NUCLEOTIDE SEQUENCE [LARGE SCALE GENOMIC DNA]</scope>
    <source>
        <strain evidence="5 6">TMQ2</strain>
    </source>
</reference>
<evidence type="ECO:0000313" key="5">
    <source>
        <dbReference type="EMBL" id="TXD34713.1"/>
    </source>
</evidence>
<dbReference type="InterPro" id="IPR000182">
    <property type="entry name" value="GNAT_dom"/>
</dbReference>
<proteinExistence type="predicted"/>
<dbReference type="InterPro" id="IPR016181">
    <property type="entry name" value="Acyl_CoA_acyltransferase"/>
</dbReference>
<gene>
    <name evidence="5" type="ORF">FRC96_13635</name>
</gene>
<dbReference type="Proteomes" id="UP000321046">
    <property type="component" value="Unassembled WGS sequence"/>
</dbReference>
<dbReference type="InterPro" id="IPR050832">
    <property type="entry name" value="Bact_Acetyltransf"/>
</dbReference>
<dbReference type="Pfam" id="PF00583">
    <property type="entry name" value="Acetyltransf_1"/>
    <property type="match status" value="1"/>
</dbReference>
<evidence type="ECO:0000259" key="4">
    <source>
        <dbReference type="PROSITE" id="PS51186"/>
    </source>
</evidence>
<dbReference type="CDD" id="cd04301">
    <property type="entry name" value="NAT_SF"/>
    <property type="match status" value="1"/>
</dbReference>
<evidence type="ECO:0000256" key="2">
    <source>
        <dbReference type="ARBA" id="ARBA00023315"/>
    </source>
</evidence>
<feature type="region of interest" description="Disordered" evidence="3">
    <location>
        <begin position="174"/>
        <end position="215"/>
    </location>
</feature>
<keyword evidence="1 5" id="KW-0808">Transferase</keyword>
<dbReference type="PROSITE" id="PS51186">
    <property type="entry name" value="GNAT"/>
    <property type="match status" value="1"/>
</dbReference>